<dbReference type="PANTHER" id="PTHR22918">
    <property type="entry name" value="SEMINAL PLASMA PROTEIN"/>
    <property type="match status" value="1"/>
</dbReference>
<dbReference type="Proteomes" id="UP001159427">
    <property type="component" value="Unassembled WGS sequence"/>
</dbReference>
<accession>A0ABN8Q192</accession>
<dbReference type="EMBL" id="CALNXI010001047">
    <property type="protein sequence ID" value="CAH3153085.1"/>
    <property type="molecule type" value="Genomic_DNA"/>
</dbReference>
<sequence>CTPKTTTGQYCSIPFVYNNVTYYGCTDVDHDQPWCSLTPQYSDGQWGNCDCTPKATTGQYCSIPFVYNSVTYYGCTDVDHNQPWCFLTPQYSDGQWGNCVSRVDWLGRPANIKVENNGAVVYVGSSLTVHNPLFFVHNLVIQDRAFELQEHTQECNLCGPDSDQCCVELACLPYFLFI</sequence>
<dbReference type="PROSITE" id="PS51092">
    <property type="entry name" value="FN2_2"/>
    <property type="match status" value="2"/>
</dbReference>
<dbReference type="Gene3D" id="2.10.10.10">
    <property type="entry name" value="Fibronectin, type II, collagen-binding"/>
    <property type="match status" value="2"/>
</dbReference>
<protein>
    <recommendedName>
        <fullName evidence="7">Fibronectin type-II domain-containing protein</fullName>
    </recommendedName>
</protein>
<proteinExistence type="inferred from homology"/>
<reference evidence="8 9" key="1">
    <citation type="submission" date="2022-05" db="EMBL/GenBank/DDBJ databases">
        <authorList>
            <consortium name="Genoscope - CEA"/>
            <person name="William W."/>
        </authorList>
    </citation>
    <scope>NUCLEOTIDE SEQUENCE [LARGE SCALE GENOMIC DNA]</scope>
</reference>
<evidence type="ECO:0000256" key="4">
    <source>
        <dbReference type="ARBA" id="ARBA00022737"/>
    </source>
</evidence>
<keyword evidence="4" id="KW-0677">Repeat</keyword>
<feature type="domain" description="Fibronectin type-II" evidence="7">
    <location>
        <begin position="6"/>
        <end position="51"/>
    </location>
</feature>
<dbReference type="InterPro" id="IPR036943">
    <property type="entry name" value="FN_type2_sf"/>
</dbReference>
<feature type="non-terminal residue" evidence="8">
    <location>
        <position position="1"/>
    </location>
</feature>
<gene>
    <name evidence="8" type="ORF">PEVE_00000954</name>
</gene>
<dbReference type="Pfam" id="PF00040">
    <property type="entry name" value="fn2"/>
    <property type="match status" value="2"/>
</dbReference>
<evidence type="ECO:0000256" key="1">
    <source>
        <dbReference type="ARBA" id="ARBA00004613"/>
    </source>
</evidence>
<organism evidence="8 9">
    <name type="scientific">Porites evermanni</name>
    <dbReference type="NCBI Taxonomy" id="104178"/>
    <lineage>
        <taxon>Eukaryota</taxon>
        <taxon>Metazoa</taxon>
        <taxon>Cnidaria</taxon>
        <taxon>Anthozoa</taxon>
        <taxon>Hexacorallia</taxon>
        <taxon>Scleractinia</taxon>
        <taxon>Fungiina</taxon>
        <taxon>Poritidae</taxon>
        <taxon>Porites</taxon>
    </lineage>
</organism>
<comment type="caution">
    <text evidence="6">Lacks conserved residue(s) required for the propagation of feature annotation.</text>
</comment>
<dbReference type="InterPro" id="IPR013806">
    <property type="entry name" value="Kringle-like"/>
</dbReference>
<evidence type="ECO:0000256" key="6">
    <source>
        <dbReference type="PROSITE-ProRule" id="PRU00479"/>
    </source>
</evidence>
<dbReference type="InterPro" id="IPR051666">
    <property type="entry name" value="SP_Capacitation_Regulator"/>
</dbReference>
<evidence type="ECO:0000313" key="8">
    <source>
        <dbReference type="EMBL" id="CAH3153085.1"/>
    </source>
</evidence>
<keyword evidence="9" id="KW-1185">Reference proteome</keyword>
<evidence type="ECO:0000256" key="5">
    <source>
        <dbReference type="ARBA" id="ARBA00023157"/>
    </source>
</evidence>
<dbReference type="PANTHER" id="PTHR22918:SF1">
    <property type="entry name" value="FIBRONECTIN TYPE-II DOMAIN-CONTAINING PROTEIN"/>
    <property type="match status" value="1"/>
</dbReference>
<evidence type="ECO:0000259" key="7">
    <source>
        <dbReference type="PROSITE" id="PS51092"/>
    </source>
</evidence>
<name>A0ABN8Q192_9CNID</name>
<evidence type="ECO:0000256" key="3">
    <source>
        <dbReference type="ARBA" id="ARBA00022525"/>
    </source>
</evidence>
<keyword evidence="5" id="KW-1015">Disulfide bond</keyword>
<keyword evidence="3" id="KW-0964">Secreted</keyword>
<dbReference type="SUPFAM" id="SSF57440">
    <property type="entry name" value="Kringle-like"/>
    <property type="match status" value="2"/>
</dbReference>
<comment type="caution">
    <text evidence="8">The sequence shown here is derived from an EMBL/GenBank/DDBJ whole genome shotgun (WGS) entry which is preliminary data.</text>
</comment>
<comment type="subcellular location">
    <subcellularLocation>
        <location evidence="1">Secreted</location>
    </subcellularLocation>
</comment>
<comment type="similarity">
    <text evidence="2">Belongs to the seminal plasma protein family.</text>
</comment>
<evidence type="ECO:0000256" key="2">
    <source>
        <dbReference type="ARBA" id="ARBA00010011"/>
    </source>
</evidence>
<evidence type="ECO:0000313" key="9">
    <source>
        <dbReference type="Proteomes" id="UP001159427"/>
    </source>
</evidence>
<dbReference type="SMART" id="SM00059">
    <property type="entry name" value="FN2"/>
    <property type="match status" value="2"/>
</dbReference>
<dbReference type="InterPro" id="IPR000562">
    <property type="entry name" value="FN_type2_dom"/>
</dbReference>
<feature type="domain" description="Fibronectin type-II" evidence="7">
    <location>
        <begin position="56"/>
        <end position="101"/>
    </location>
</feature>